<keyword evidence="1" id="KW-0489">Methyltransferase</keyword>
<gene>
    <name evidence="1" type="ORF">BDY19DRAFT_916836</name>
</gene>
<protein>
    <submittedName>
        <fullName evidence="1">Methyltransferase-domain-containing protein</fullName>
    </submittedName>
</protein>
<keyword evidence="2" id="KW-1185">Reference proteome</keyword>
<dbReference type="Proteomes" id="UP001055072">
    <property type="component" value="Unassembled WGS sequence"/>
</dbReference>
<evidence type="ECO:0000313" key="2">
    <source>
        <dbReference type="Proteomes" id="UP001055072"/>
    </source>
</evidence>
<proteinExistence type="predicted"/>
<name>A0ACB8ULL6_9APHY</name>
<organism evidence="1 2">
    <name type="scientific">Irpex rosettiformis</name>
    <dbReference type="NCBI Taxonomy" id="378272"/>
    <lineage>
        <taxon>Eukaryota</taxon>
        <taxon>Fungi</taxon>
        <taxon>Dikarya</taxon>
        <taxon>Basidiomycota</taxon>
        <taxon>Agaricomycotina</taxon>
        <taxon>Agaricomycetes</taxon>
        <taxon>Polyporales</taxon>
        <taxon>Irpicaceae</taxon>
        <taxon>Irpex</taxon>
    </lineage>
</organism>
<sequence length="313" mass="35437">MGTMDLENLPESLIDILRGYAVLCSPRNLCFPTALAFSDVHDFLLNRLLLNPHLTKYPPSSEYQKIFWKWAILNLEQLSRTDDDEIDERLYEHISHLQVTHSVPQTLGTRPPVPSFFTYIWPCDTGYETYTLKESRTTIENGTTGMKTWRASLVLAQYLIQYPELVRGKSILELGSGIGLLGLLLSALQVSDAKPGRIILTDVNPQVLSRCEENLALPCNRSSQHKSLMTQELDWNDALQESRRPIINDLLRRISPELVIGADVVFDPSIIPALVAVLQLVLEHSTSQFVLIALTVRNEHTVADFMRQASEHF</sequence>
<evidence type="ECO:0000313" key="1">
    <source>
        <dbReference type="EMBL" id="KAI0095225.1"/>
    </source>
</evidence>
<comment type="caution">
    <text evidence="1">The sequence shown here is derived from an EMBL/GenBank/DDBJ whole genome shotgun (WGS) entry which is preliminary data.</text>
</comment>
<keyword evidence="1" id="KW-0808">Transferase</keyword>
<accession>A0ACB8ULL6</accession>
<reference evidence="1" key="1">
    <citation type="journal article" date="2021" name="Environ. Microbiol.">
        <title>Gene family expansions and transcriptome signatures uncover fungal adaptations to wood decay.</title>
        <authorList>
            <person name="Hage H."/>
            <person name="Miyauchi S."/>
            <person name="Viragh M."/>
            <person name="Drula E."/>
            <person name="Min B."/>
            <person name="Chaduli D."/>
            <person name="Navarro D."/>
            <person name="Favel A."/>
            <person name="Norest M."/>
            <person name="Lesage-Meessen L."/>
            <person name="Balint B."/>
            <person name="Merenyi Z."/>
            <person name="de Eugenio L."/>
            <person name="Morin E."/>
            <person name="Martinez A.T."/>
            <person name="Baldrian P."/>
            <person name="Stursova M."/>
            <person name="Martinez M.J."/>
            <person name="Novotny C."/>
            <person name="Magnuson J.K."/>
            <person name="Spatafora J.W."/>
            <person name="Maurice S."/>
            <person name="Pangilinan J."/>
            <person name="Andreopoulos W."/>
            <person name="LaButti K."/>
            <person name="Hundley H."/>
            <person name="Na H."/>
            <person name="Kuo A."/>
            <person name="Barry K."/>
            <person name="Lipzen A."/>
            <person name="Henrissat B."/>
            <person name="Riley R."/>
            <person name="Ahrendt S."/>
            <person name="Nagy L.G."/>
            <person name="Grigoriev I.V."/>
            <person name="Martin F."/>
            <person name="Rosso M.N."/>
        </authorList>
    </citation>
    <scope>NUCLEOTIDE SEQUENCE</scope>
    <source>
        <strain evidence="1">CBS 384.51</strain>
    </source>
</reference>
<dbReference type="EMBL" id="MU274900">
    <property type="protein sequence ID" value="KAI0095225.1"/>
    <property type="molecule type" value="Genomic_DNA"/>
</dbReference>